<organism evidence="1">
    <name type="scientific">Brassica cretica</name>
    <name type="common">Mustard</name>
    <dbReference type="NCBI Taxonomy" id="69181"/>
    <lineage>
        <taxon>Eukaryota</taxon>
        <taxon>Viridiplantae</taxon>
        <taxon>Streptophyta</taxon>
        <taxon>Embryophyta</taxon>
        <taxon>Tracheophyta</taxon>
        <taxon>Spermatophyta</taxon>
        <taxon>Magnoliopsida</taxon>
        <taxon>eudicotyledons</taxon>
        <taxon>Gunneridae</taxon>
        <taxon>Pentapetalae</taxon>
        <taxon>rosids</taxon>
        <taxon>malvids</taxon>
        <taxon>Brassicales</taxon>
        <taxon>Brassicaceae</taxon>
        <taxon>Brassiceae</taxon>
        <taxon>Brassica</taxon>
    </lineage>
</organism>
<comment type="caution">
    <text evidence="1">The sequence shown here is derived from an EMBL/GenBank/DDBJ whole genome shotgun (WGS) entry which is preliminary data.</text>
</comment>
<protein>
    <submittedName>
        <fullName evidence="1">Uncharacterized protein</fullName>
    </submittedName>
</protein>
<dbReference type="EMBL" id="QGKY02000094">
    <property type="protein sequence ID" value="KAF2602801.1"/>
    <property type="molecule type" value="Genomic_DNA"/>
</dbReference>
<name>A0A8S9L9U8_BRACR</name>
<reference evidence="1" key="1">
    <citation type="submission" date="2019-12" db="EMBL/GenBank/DDBJ databases">
        <title>Genome sequencing and annotation of Brassica cretica.</title>
        <authorList>
            <person name="Studholme D.J."/>
            <person name="Sarris P.F."/>
        </authorList>
    </citation>
    <scope>NUCLEOTIDE SEQUENCE</scope>
    <source>
        <strain evidence="1">PFS-102/07</strain>
        <tissue evidence="1">Leaf</tissue>
    </source>
</reference>
<accession>A0A8S9L9U8</accession>
<sequence length="130" mass="14999">MEVKKKGSFTFEIKLKDVMESPTLLQAGIHTTQMARLRFKRSDWTGQTDGQGAAKRMRWRGNRPNSGWRWREDGIWLAGLMSLSSWINGWDGVKNRHKFGDENLIRFKALSRLASHAELERKRVSLLGAN</sequence>
<proteinExistence type="predicted"/>
<dbReference type="AlphaFoldDB" id="A0A8S9L9U8"/>
<evidence type="ECO:0000313" key="1">
    <source>
        <dbReference type="EMBL" id="KAF2602801.1"/>
    </source>
</evidence>
<gene>
    <name evidence="1" type="ORF">F2Q70_00026739</name>
</gene>